<dbReference type="Proteomes" id="UP000747542">
    <property type="component" value="Unassembled WGS sequence"/>
</dbReference>
<evidence type="ECO:0000313" key="3">
    <source>
        <dbReference type="Proteomes" id="UP000747542"/>
    </source>
</evidence>
<dbReference type="SUPFAM" id="SSF51445">
    <property type="entry name" value="(Trans)glycosidases"/>
    <property type="match status" value="1"/>
</dbReference>
<dbReference type="PANTHER" id="PTHR43447">
    <property type="entry name" value="ALPHA-AMYLASE"/>
    <property type="match status" value="1"/>
</dbReference>
<sequence length="99" mass="11132">MLVNESVHYSKGGEAVTSQEYVGNGRVTEFRYGKFLGEAFRGHNQLKWLVNFGEDWGMLDRGNVLVFIDNHDNQRGSGGGGDMILTFRDSKLYKVKGKT</sequence>
<comment type="similarity">
    <text evidence="1">Belongs to the glycosyl hydrolase 13 family.</text>
</comment>
<organism evidence="2 3">
    <name type="scientific">Homarus americanus</name>
    <name type="common">American lobster</name>
    <dbReference type="NCBI Taxonomy" id="6706"/>
    <lineage>
        <taxon>Eukaryota</taxon>
        <taxon>Metazoa</taxon>
        <taxon>Ecdysozoa</taxon>
        <taxon>Arthropoda</taxon>
        <taxon>Crustacea</taxon>
        <taxon>Multicrustacea</taxon>
        <taxon>Malacostraca</taxon>
        <taxon>Eumalacostraca</taxon>
        <taxon>Eucarida</taxon>
        <taxon>Decapoda</taxon>
        <taxon>Pleocyemata</taxon>
        <taxon>Astacidea</taxon>
        <taxon>Nephropoidea</taxon>
        <taxon>Nephropidae</taxon>
        <taxon>Homarus</taxon>
    </lineage>
</organism>
<proteinExistence type="inferred from homology"/>
<reference evidence="2" key="1">
    <citation type="journal article" date="2021" name="Sci. Adv.">
        <title>The American lobster genome reveals insights on longevity, neural, and immune adaptations.</title>
        <authorList>
            <person name="Polinski J.M."/>
            <person name="Zimin A.V."/>
            <person name="Clark K.F."/>
            <person name="Kohn A.B."/>
            <person name="Sadowski N."/>
            <person name="Timp W."/>
            <person name="Ptitsyn A."/>
            <person name="Khanna P."/>
            <person name="Romanova D.Y."/>
            <person name="Williams P."/>
            <person name="Greenwood S.J."/>
            <person name="Moroz L.L."/>
            <person name="Walt D.R."/>
            <person name="Bodnar A.G."/>
        </authorList>
    </citation>
    <scope>NUCLEOTIDE SEQUENCE</scope>
    <source>
        <strain evidence="2">GMGI-L3</strain>
    </source>
</reference>
<protein>
    <submittedName>
        <fullName evidence="2">Alpha-amylase 1-like 2</fullName>
    </submittedName>
</protein>
<gene>
    <name evidence="2" type="primary">Amy1-L2</name>
    <name evidence="2" type="ORF">Hamer_G026757</name>
</gene>
<name>A0A8J5J8F8_HOMAM</name>
<evidence type="ECO:0000313" key="2">
    <source>
        <dbReference type="EMBL" id="KAG7153990.1"/>
    </source>
</evidence>
<accession>A0A8J5J8F8</accession>
<dbReference type="InterPro" id="IPR017853">
    <property type="entry name" value="GH"/>
</dbReference>
<comment type="caution">
    <text evidence="2">The sequence shown here is derived from an EMBL/GenBank/DDBJ whole genome shotgun (WGS) entry which is preliminary data.</text>
</comment>
<evidence type="ECO:0000256" key="1">
    <source>
        <dbReference type="ARBA" id="ARBA00008061"/>
    </source>
</evidence>
<dbReference type="Gene3D" id="3.20.20.80">
    <property type="entry name" value="Glycosidases"/>
    <property type="match status" value="1"/>
</dbReference>
<dbReference type="EMBL" id="JAHLQT010045856">
    <property type="protein sequence ID" value="KAG7153990.1"/>
    <property type="molecule type" value="Genomic_DNA"/>
</dbReference>
<keyword evidence="3" id="KW-1185">Reference proteome</keyword>
<dbReference type="AlphaFoldDB" id="A0A8J5J8F8"/>